<evidence type="ECO:0000313" key="6">
    <source>
        <dbReference type="Proteomes" id="UP000034228"/>
    </source>
</evidence>
<dbReference type="PANTHER" id="PTHR43460">
    <property type="entry name" value="METHYLTRANSFERASE"/>
    <property type="match status" value="1"/>
</dbReference>
<accession>A0A0M2V928</accession>
<dbReference type="STRING" id="336831.WG68_03130"/>
<gene>
    <name evidence="5" type="ORF">WG68_03130</name>
</gene>
<feature type="domain" description="Methyltransferase" evidence="3">
    <location>
        <begin position="85"/>
        <end position="154"/>
    </location>
</feature>
<dbReference type="InterPro" id="IPR048647">
    <property type="entry name" value="RlmA_N"/>
</dbReference>
<feature type="domain" description="23S rRNA (guanine(745)-N(1))-methyltransferase N-terminal" evidence="4">
    <location>
        <begin position="2"/>
        <end position="45"/>
    </location>
</feature>
<dbReference type="GO" id="GO:0046872">
    <property type="term" value="F:metal ion binding"/>
    <property type="evidence" value="ECO:0007669"/>
    <property type="project" value="UniProtKB-KW"/>
</dbReference>
<dbReference type="NCBIfam" id="NF008300">
    <property type="entry name" value="PRK11088.1"/>
    <property type="match status" value="1"/>
</dbReference>
<dbReference type="GO" id="GO:0032259">
    <property type="term" value="P:methylation"/>
    <property type="evidence" value="ECO:0007669"/>
    <property type="project" value="UniProtKB-KW"/>
</dbReference>
<feature type="binding site" evidence="2">
    <location>
        <position position="66"/>
    </location>
    <ligand>
        <name>S-adenosyl-L-methionine</name>
        <dbReference type="ChEBI" id="CHEBI:59789"/>
    </ligand>
</feature>
<dbReference type="InterPro" id="IPR016718">
    <property type="entry name" value="rRNA_m1G-MeTrfase_A_prd"/>
</dbReference>
<feature type="binding site" evidence="1">
    <location>
        <position position="7"/>
    </location>
    <ligand>
        <name>Zn(2+)</name>
        <dbReference type="ChEBI" id="CHEBI:29105"/>
    </ligand>
</feature>
<dbReference type="InterPro" id="IPR041698">
    <property type="entry name" value="Methyltransf_25"/>
</dbReference>
<feature type="binding site" evidence="2">
    <location>
        <begin position="92"/>
        <end position="93"/>
    </location>
    <ligand>
        <name>S-adenosyl-L-methionine</name>
        <dbReference type="ChEBI" id="CHEBI:59789"/>
    </ligand>
</feature>
<feature type="binding site" evidence="1">
    <location>
        <position position="4"/>
    </location>
    <ligand>
        <name>Zn(2+)</name>
        <dbReference type="ChEBI" id="CHEBI:29105"/>
    </ligand>
</feature>
<protein>
    <submittedName>
        <fullName evidence="5">23S rRNA methyltransferase</fullName>
    </submittedName>
</protein>
<keyword evidence="1" id="KW-0862">Zinc</keyword>
<keyword evidence="5" id="KW-0489">Methyltransferase</keyword>
<dbReference type="Gene3D" id="3.40.50.150">
    <property type="entry name" value="Vaccinia Virus protein VP39"/>
    <property type="match status" value="1"/>
</dbReference>
<keyword evidence="5" id="KW-0808">Transferase</keyword>
<evidence type="ECO:0000259" key="4">
    <source>
        <dbReference type="Pfam" id="PF21302"/>
    </source>
</evidence>
<dbReference type="EMBL" id="LAHO01000002">
    <property type="protein sequence ID" value="KKO46944.1"/>
    <property type="molecule type" value="Genomic_DNA"/>
</dbReference>
<sequence>MYTCPLCQQNLQLINRQYQCASKHSFDLAKEGYVNLLPVQQKNSKDPGDNKAMMQARRAFLQSAAYQPLSDALNQVVQNAVPSTVLDLGCGEGYYSGRLQQALSNDTTLNGIDISRAAIKYAARHYPAIRFAVASAYQLPFAAHYFDTVIRIYAPSDNHELQRIIQPQGLLISVSPGPAHLVEMKQAVYREVKLHDDKVKPEPGFSHISRQRLSYPLLITAPEQLDNLLQMVPLAWKFTPENRSAFVTSTKQISIDFLLDVYQRH</sequence>
<dbReference type="RefSeq" id="WP_046556192.1">
    <property type="nucleotide sequence ID" value="NZ_LAHO01000002.1"/>
</dbReference>
<dbReference type="PANTHER" id="PTHR43460:SF1">
    <property type="entry name" value="METHYLTRANSFERASE TYPE 11 DOMAIN-CONTAINING PROTEIN"/>
    <property type="match status" value="1"/>
</dbReference>
<name>A0A0M2V928_9GAMM</name>
<evidence type="ECO:0000259" key="3">
    <source>
        <dbReference type="Pfam" id="PF13649"/>
    </source>
</evidence>
<feature type="binding site" evidence="1">
    <location>
        <position position="24"/>
    </location>
    <ligand>
        <name>Zn(2+)</name>
        <dbReference type="ChEBI" id="CHEBI:29105"/>
    </ligand>
</feature>
<dbReference type="GO" id="GO:0008168">
    <property type="term" value="F:methyltransferase activity"/>
    <property type="evidence" value="ECO:0007669"/>
    <property type="project" value="UniProtKB-KW"/>
</dbReference>
<evidence type="ECO:0000256" key="2">
    <source>
        <dbReference type="PIRSR" id="PIRSR018249-2"/>
    </source>
</evidence>
<dbReference type="Proteomes" id="UP000034228">
    <property type="component" value="Unassembled WGS sequence"/>
</dbReference>
<dbReference type="SUPFAM" id="SSF53335">
    <property type="entry name" value="S-adenosyl-L-methionine-dependent methyltransferases"/>
    <property type="match status" value="1"/>
</dbReference>
<dbReference type="InterPro" id="IPR029063">
    <property type="entry name" value="SAM-dependent_MTases_sf"/>
</dbReference>
<comment type="caution">
    <text evidence="5">The sequence shown here is derived from an EMBL/GenBank/DDBJ whole genome shotgun (WGS) entry which is preliminary data.</text>
</comment>
<dbReference type="CDD" id="cd02440">
    <property type="entry name" value="AdoMet_MTases"/>
    <property type="match status" value="1"/>
</dbReference>
<reference evidence="5 6" key="1">
    <citation type="submission" date="2015-03" db="EMBL/GenBank/DDBJ databases">
        <title>Draft genome sequences of two protease-producing strains of Arsukibacterium isolated from two cold and alkaline environments.</title>
        <authorList>
            <person name="Lylloff J.E."/>
            <person name="Skov L.B."/>
            <person name="Jepsen M."/>
            <person name="Hallin P.F."/>
            <person name="Sorensen S.J."/>
            <person name="Stougaard P."/>
            <person name="Glaring M.A."/>
        </authorList>
    </citation>
    <scope>NUCLEOTIDE SEQUENCE [LARGE SCALE GENOMIC DNA]</scope>
    <source>
        <strain evidence="5 6">GCM72</strain>
    </source>
</reference>
<keyword evidence="1" id="KW-0479">Metal-binding</keyword>
<dbReference type="InterPro" id="IPR052939">
    <property type="entry name" value="23S_rRNA_MeTrnsfrase_RlmA"/>
</dbReference>
<dbReference type="AlphaFoldDB" id="A0A0M2V928"/>
<keyword evidence="6" id="KW-1185">Reference proteome</keyword>
<dbReference type="OrthoDB" id="108476at2"/>
<evidence type="ECO:0000256" key="1">
    <source>
        <dbReference type="PIRSR" id="PIRSR018249-1"/>
    </source>
</evidence>
<dbReference type="PIRSF" id="PIRSF018249">
    <property type="entry name" value="MyrA_prd"/>
    <property type="match status" value="1"/>
</dbReference>
<feature type="binding site" evidence="2">
    <location>
        <position position="180"/>
    </location>
    <ligand>
        <name>S-adenosyl-L-methionine</name>
        <dbReference type="ChEBI" id="CHEBI:59789"/>
    </ligand>
</feature>
<keyword evidence="2" id="KW-0949">S-adenosyl-L-methionine</keyword>
<proteinExistence type="predicted"/>
<feature type="binding site" evidence="1">
    <location>
        <position position="20"/>
    </location>
    <ligand>
        <name>Zn(2+)</name>
        <dbReference type="ChEBI" id="CHEBI:29105"/>
    </ligand>
</feature>
<dbReference type="Pfam" id="PF21302">
    <property type="entry name" value="Zn_ribbon_RlmA"/>
    <property type="match status" value="1"/>
</dbReference>
<dbReference type="PATRIC" id="fig|336831.14.peg.3784"/>
<evidence type="ECO:0000313" key="5">
    <source>
        <dbReference type="EMBL" id="KKO46944.1"/>
    </source>
</evidence>
<dbReference type="Pfam" id="PF13649">
    <property type="entry name" value="Methyltransf_25"/>
    <property type="match status" value="1"/>
</dbReference>
<organism evidence="5 6">
    <name type="scientific">Arsukibacterium ikkense</name>
    <dbReference type="NCBI Taxonomy" id="336831"/>
    <lineage>
        <taxon>Bacteria</taxon>
        <taxon>Pseudomonadati</taxon>
        <taxon>Pseudomonadota</taxon>
        <taxon>Gammaproteobacteria</taxon>
        <taxon>Chromatiales</taxon>
        <taxon>Chromatiaceae</taxon>
        <taxon>Arsukibacterium</taxon>
    </lineage>
</organism>